<dbReference type="AlphaFoldDB" id="A0A1L9S069"/>
<feature type="non-terminal residue" evidence="2">
    <location>
        <position position="1"/>
    </location>
</feature>
<keyword evidence="1" id="KW-1133">Transmembrane helix</keyword>
<keyword evidence="1" id="KW-0812">Transmembrane</keyword>
<feature type="transmembrane region" description="Helical" evidence="1">
    <location>
        <begin position="12"/>
        <end position="33"/>
    </location>
</feature>
<reference evidence="3" key="1">
    <citation type="journal article" date="2017" name="Genome Biol.">
        <title>Comparative genomics reveals high biological diversity and specific adaptations in the industrially and medically important fungal genus Aspergillus.</title>
        <authorList>
            <person name="de Vries R.P."/>
            <person name="Riley R."/>
            <person name="Wiebenga A."/>
            <person name="Aguilar-Osorio G."/>
            <person name="Amillis S."/>
            <person name="Uchima C.A."/>
            <person name="Anderluh G."/>
            <person name="Asadollahi M."/>
            <person name="Askin M."/>
            <person name="Barry K."/>
            <person name="Battaglia E."/>
            <person name="Bayram O."/>
            <person name="Benocci T."/>
            <person name="Braus-Stromeyer S.A."/>
            <person name="Caldana C."/>
            <person name="Canovas D."/>
            <person name="Cerqueira G.C."/>
            <person name="Chen F."/>
            <person name="Chen W."/>
            <person name="Choi C."/>
            <person name="Clum A."/>
            <person name="Dos Santos R.A."/>
            <person name="Damasio A.R."/>
            <person name="Diallinas G."/>
            <person name="Emri T."/>
            <person name="Fekete E."/>
            <person name="Flipphi M."/>
            <person name="Freyberg S."/>
            <person name="Gallo A."/>
            <person name="Gournas C."/>
            <person name="Habgood R."/>
            <person name="Hainaut M."/>
            <person name="Harispe M.L."/>
            <person name="Henrissat B."/>
            <person name="Hilden K.S."/>
            <person name="Hope R."/>
            <person name="Hossain A."/>
            <person name="Karabika E."/>
            <person name="Karaffa L."/>
            <person name="Karanyi Z."/>
            <person name="Krasevec N."/>
            <person name="Kuo A."/>
            <person name="Kusch H."/>
            <person name="LaButti K."/>
            <person name="Lagendijk E.L."/>
            <person name="Lapidus A."/>
            <person name="Levasseur A."/>
            <person name="Lindquist E."/>
            <person name="Lipzen A."/>
            <person name="Logrieco A.F."/>
            <person name="MacCabe A."/>
            <person name="Maekelae M.R."/>
            <person name="Malavazi I."/>
            <person name="Melin P."/>
            <person name="Meyer V."/>
            <person name="Mielnichuk N."/>
            <person name="Miskei M."/>
            <person name="Molnar A.P."/>
            <person name="Mule G."/>
            <person name="Ngan C.Y."/>
            <person name="Orejas M."/>
            <person name="Orosz E."/>
            <person name="Ouedraogo J.P."/>
            <person name="Overkamp K.M."/>
            <person name="Park H.-S."/>
            <person name="Perrone G."/>
            <person name="Piumi F."/>
            <person name="Punt P.J."/>
            <person name="Ram A.F."/>
            <person name="Ramon A."/>
            <person name="Rauscher S."/>
            <person name="Record E."/>
            <person name="Riano-Pachon D.M."/>
            <person name="Robert V."/>
            <person name="Roehrig J."/>
            <person name="Ruller R."/>
            <person name="Salamov A."/>
            <person name="Salih N.S."/>
            <person name="Samson R.A."/>
            <person name="Sandor E."/>
            <person name="Sanguinetti M."/>
            <person name="Schuetze T."/>
            <person name="Sepcic K."/>
            <person name="Shelest E."/>
            <person name="Sherlock G."/>
            <person name="Sophianopoulou V."/>
            <person name="Squina F.M."/>
            <person name="Sun H."/>
            <person name="Susca A."/>
            <person name="Todd R.B."/>
            <person name="Tsang A."/>
            <person name="Unkles S.E."/>
            <person name="van de Wiele N."/>
            <person name="van Rossen-Uffink D."/>
            <person name="Oliveira J.V."/>
            <person name="Vesth T.C."/>
            <person name="Visser J."/>
            <person name="Yu J.-H."/>
            <person name="Zhou M."/>
            <person name="Andersen M.R."/>
            <person name="Archer D.B."/>
            <person name="Baker S.E."/>
            <person name="Benoit I."/>
            <person name="Brakhage A.A."/>
            <person name="Braus G.H."/>
            <person name="Fischer R."/>
            <person name="Frisvad J.C."/>
            <person name="Goldman G.H."/>
            <person name="Houbraken J."/>
            <person name="Oakley B."/>
            <person name="Pocsi I."/>
            <person name="Scazzocchio C."/>
            <person name="Seiboth B."/>
            <person name="vanKuyk P.A."/>
            <person name="Wortman J."/>
            <person name="Dyer P.S."/>
            <person name="Grigoriev I.V."/>
        </authorList>
    </citation>
    <scope>NUCLEOTIDE SEQUENCE [LARGE SCALE GENOMIC DNA]</scope>
    <source>
        <strain evidence="3">DTO 134E9</strain>
    </source>
</reference>
<keyword evidence="1" id="KW-0472">Membrane</keyword>
<evidence type="ECO:0000313" key="3">
    <source>
        <dbReference type="Proteomes" id="UP000184383"/>
    </source>
</evidence>
<dbReference type="VEuPathDB" id="FungiDB:ASPWEDRAFT_145362"/>
<organism evidence="2 3">
    <name type="scientific">Aspergillus wentii DTO 134E9</name>
    <dbReference type="NCBI Taxonomy" id="1073089"/>
    <lineage>
        <taxon>Eukaryota</taxon>
        <taxon>Fungi</taxon>
        <taxon>Dikarya</taxon>
        <taxon>Ascomycota</taxon>
        <taxon>Pezizomycotina</taxon>
        <taxon>Eurotiomycetes</taxon>
        <taxon>Eurotiomycetidae</taxon>
        <taxon>Eurotiales</taxon>
        <taxon>Aspergillaceae</taxon>
        <taxon>Aspergillus</taxon>
        <taxon>Aspergillus subgen. Cremei</taxon>
    </lineage>
</organism>
<dbReference type="RefSeq" id="XP_040694238.1">
    <property type="nucleotide sequence ID" value="XM_040829483.1"/>
</dbReference>
<dbReference type="Proteomes" id="UP000184383">
    <property type="component" value="Unassembled WGS sequence"/>
</dbReference>
<protein>
    <submittedName>
        <fullName evidence="2">Uncharacterized protein</fullName>
    </submittedName>
</protein>
<keyword evidence="3" id="KW-1185">Reference proteome</keyword>
<accession>A0A1L9S069</accession>
<evidence type="ECO:0000256" key="1">
    <source>
        <dbReference type="SAM" id="Phobius"/>
    </source>
</evidence>
<evidence type="ECO:0000313" key="2">
    <source>
        <dbReference type="EMBL" id="OJJ40562.1"/>
    </source>
</evidence>
<name>A0A1L9S069_ASPWE</name>
<proteinExistence type="predicted"/>
<sequence length="72" mass="7817">ISANLVAQPKASLIRFLSFFPLLFLSLLSPYLLALASFSSPLHPLVVERVFALSDESRFCAGATAILVDTCF</sequence>
<dbReference type="EMBL" id="KV878209">
    <property type="protein sequence ID" value="OJJ40562.1"/>
    <property type="molecule type" value="Genomic_DNA"/>
</dbReference>
<dbReference type="GeneID" id="63745331"/>
<gene>
    <name evidence="2" type="ORF">ASPWEDRAFT_145362</name>
</gene>